<evidence type="ECO:0000256" key="1">
    <source>
        <dbReference type="SAM" id="MobiDB-lite"/>
    </source>
</evidence>
<sequence length="230" mass="25039">VDADRFLFGPAESLRENVSHQAPPAWAASRSSLDKWRTCQADGLQQECSRLSSSTTTRAGQSDWLSSNGNERASVRPHPRSALGNWRELAAQRKMIFMEQRKADVHRLRSNPRFSRLLQDAVSTRWTSPRSSCLTQIGDQQFGLLLSDLASLLTTQQRSGDAILVDPGLGGHHLLTAPTQSDKPATSGQWRRRGQPSGLWSLCPCQHADFADKGGAAASAARSCCGVDSG</sequence>
<name>A0A1I8FHE5_9PLAT</name>
<evidence type="ECO:0000313" key="2">
    <source>
        <dbReference type="Proteomes" id="UP000095280"/>
    </source>
</evidence>
<dbReference type="AlphaFoldDB" id="A0A1I8FHE5"/>
<proteinExistence type="predicted"/>
<keyword evidence="2" id="KW-1185">Reference proteome</keyword>
<protein>
    <submittedName>
        <fullName evidence="3">DUF4461 domain-containing protein</fullName>
    </submittedName>
</protein>
<feature type="region of interest" description="Disordered" evidence="1">
    <location>
        <begin position="47"/>
        <end position="78"/>
    </location>
</feature>
<accession>A0A1I8FHE5</accession>
<reference evidence="3" key="1">
    <citation type="submission" date="2016-11" db="UniProtKB">
        <authorList>
            <consortium name="WormBaseParasite"/>
        </authorList>
    </citation>
    <scope>IDENTIFICATION</scope>
</reference>
<evidence type="ECO:0000313" key="3">
    <source>
        <dbReference type="WBParaSite" id="maker-unitig_34945-snap-gene-0.1-mRNA-1"/>
    </source>
</evidence>
<dbReference type="WBParaSite" id="maker-unitig_34945-snap-gene-0.1-mRNA-1">
    <property type="protein sequence ID" value="maker-unitig_34945-snap-gene-0.1-mRNA-1"/>
    <property type="gene ID" value="maker-unitig_34945-snap-gene-0.1"/>
</dbReference>
<feature type="compositionally biased region" description="Polar residues" evidence="1">
    <location>
        <begin position="47"/>
        <end position="71"/>
    </location>
</feature>
<dbReference type="Proteomes" id="UP000095280">
    <property type="component" value="Unplaced"/>
</dbReference>
<organism evidence="2 3">
    <name type="scientific">Macrostomum lignano</name>
    <dbReference type="NCBI Taxonomy" id="282301"/>
    <lineage>
        <taxon>Eukaryota</taxon>
        <taxon>Metazoa</taxon>
        <taxon>Spiralia</taxon>
        <taxon>Lophotrochozoa</taxon>
        <taxon>Platyhelminthes</taxon>
        <taxon>Rhabditophora</taxon>
        <taxon>Macrostomorpha</taxon>
        <taxon>Macrostomida</taxon>
        <taxon>Macrostomidae</taxon>
        <taxon>Macrostomum</taxon>
    </lineage>
</organism>